<dbReference type="InterPro" id="IPR034257">
    <property type="entry name" value="Acinus_RRM"/>
</dbReference>
<dbReference type="SMART" id="SM00513">
    <property type="entry name" value="SAP"/>
    <property type="match status" value="1"/>
</dbReference>
<feature type="region of interest" description="Disordered" evidence="1">
    <location>
        <begin position="520"/>
        <end position="608"/>
    </location>
</feature>
<dbReference type="Gene3D" id="1.10.720.30">
    <property type="entry name" value="SAP domain"/>
    <property type="match status" value="1"/>
</dbReference>
<sequence length="781" mass="86104">MSTQYPVLYDRPINKWKVTELKEELKRRNLMVKGLKDDLVRRLDEAIRSERSNLEAQGQTNMHHINEPLGQDGASYNALLNLGVHVQRDSDVFKEPLSDHSHLKHDVQIAAQKKDDNEAIVESYTIGTDMVDGTSQSDEGRTDGASVPFSSLVGSGVVGSSDGTSNNMDKLLSNPIAQSEDLHGNSGVTKEKSVLGYEQADSLVEADRLETSLQSGGFQSELGGQQVVTSSDNIKNSIAEAENEHIEVVPSAAGEKVVVSPGTELGDEYLKPIQMNATSQVTHPSNQVYEVSSNLGFQVHYESITTDNNITISNIEKTEINENLNDNNFKLEPKVVRQETVQSSSRKDSSGDDSFFASEVKAPDVKEDLVVEADDKHNMISSEKTYSADDVSVLDQIKENRGPDQVAGDNELDQLSSAANTNLDDAHNPDVPLERMDPSLDEKLDVAVSSEGQLLDGGPLEKINLDQSSADDSVDDDMMETKHTDSDFNQSKVGDEIKLTEEIVMNAADSVTAAVQADTPANIPYSSDANDDRMPPSSEKRKFEVEPAPENNETRKRQRRWSEGKVKMPEQRGSDVSLSKVSVMDPSVDGSKLTEGDNERVVPPSSKAPTNSLRIDNFLRPFTLKAVQELLSRTGTYSAFWMDNIKTHCYVTYTSVEEAIETRNAVYNLQWPANGGRLLFAEFVEPGEVKTRVEGSSQAAGPVISSSVPPAQTPAKKQQVPDPQTRRERLSRPRTPPVEERTDLPILTLDDLFKKTKATPRIYYLPLTDEQVAAKRSKQRK</sequence>
<feature type="compositionally biased region" description="Basic and acidic residues" evidence="1">
    <location>
        <begin position="552"/>
        <end position="573"/>
    </location>
</feature>
<gene>
    <name evidence="3" type="ORF">OLC1_LOCUS22683</name>
</gene>
<dbReference type="SUPFAM" id="SSF54928">
    <property type="entry name" value="RNA-binding domain, RBD"/>
    <property type="match status" value="1"/>
</dbReference>
<feature type="region of interest" description="Disordered" evidence="1">
    <location>
        <begin position="129"/>
        <end position="150"/>
    </location>
</feature>
<feature type="compositionally biased region" description="Polar residues" evidence="1">
    <location>
        <begin position="694"/>
        <end position="710"/>
    </location>
</feature>
<feature type="region of interest" description="Disordered" evidence="1">
    <location>
        <begin position="451"/>
        <end position="489"/>
    </location>
</feature>
<dbReference type="SUPFAM" id="SSF68906">
    <property type="entry name" value="SAP domain"/>
    <property type="match status" value="1"/>
</dbReference>
<protein>
    <submittedName>
        <fullName evidence="3">OLC1v1017492C3</fullName>
    </submittedName>
</protein>
<dbReference type="PANTHER" id="PTHR47031:SF3">
    <property type="entry name" value="SAP DOMAIN-CONTAINING PROTEIN"/>
    <property type="match status" value="1"/>
</dbReference>
<name>A0AAV1E9Q7_OLDCO</name>
<dbReference type="GO" id="GO:0003676">
    <property type="term" value="F:nucleic acid binding"/>
    <property type="evidence" value="ECO:0007669"/>
    <property type="project" value="InterPro"/>
</dbReference>
<dbReference type="InterPro" id="IPR036361">
    <property type="entry name" value="SAP_dom_sf"/>
</dbReference>
<dbReference type="PROSITE" id="PS50800">
    <property type="entry name" value="SAP"/>
    <property type="match status" value="1"/>
</dbReference>
<accession>A0AAV1E9Q7</accession>
<dbReference type="InterPro" id="IPR035979">
    <property type="entry name" value="RBD_domain_sf"/>
</dbReference>
<dbReference type="Pfam" id="PF16294">
    <property type="entry name" value="RSB_motif"/>
    <property type="match status" value="1"/>
</dbReference>
<dbReference type="Pfam" id="PF02037">
    <property type="entry name" value="SAP"/>
    <property type="match status" value="1"/>
</dbReference>
<dbReference type="AlphaFoldDB" id="A0AAV1E9Q7"/>
<dbReference type="InterPro" id="IPR032552">
    <property type="entry name" value="RSB_motif"/>
</dbReference>
<reference evidence="3" key="1">
    <citation type="submission" date="2023-03" db="EMBL/GenBank/DDBJ databases">
        <authorList>
            <person name="Julca I."/>
        </authorList>
    </citation>
    <scope>NUCLEOTIDE SEQUENCE</scope>
</reference>
<feature type="compositionally biased region" description="Basic and acidic residues" evidence="1">
    <location>
        <begin position="530"/>
        <end position="545"/>
    </location>
</feature>
<feature type="region of interest" description="Disordered" evidence="1">
    <location>
        <begin position="339"/>
        <end position="359"/>
    </location>
</feature>
<organism evidence="3 4">
    <name type="scientific">Oldenlandia corymbosa var. corymbosa</name>
    <dbReference type="NCBI Taxonomy" id="529605"/>
    <lineage>
        <taxon>Eukaryota</taxon>
        <taxon>Viridiplantae</taxon>
        <taxon>Streptophyta</taxon>
        <taxon>Embryophyta</taxon>
        <taxon>Tracheophyta</taxon>
        <taxon>Spermatophyta</taxon>
        <taxon>Magnoliopsida</taxon>
        <taxon>eudicotyledons</taxon>
        <taxon>Gunneridae</taxon>
        <taxon>Pentapetalae</taxon>
        <taxon>asterids</taxon>
        <taxon>lamiids</taxon>
        <taxon>Gentianales</taxon>
        <taxon>Rubiaceae</taxon>
        <taxon>Rubioideae</taxon>
        <taxon>Spermacoceae</taxon>
        <taxon>Hedyotis-Oldenlandia complex</taxon>
        <taxon>Oldenlandia</taxon>
    </lineage>
</organism>
<feature type="region of interest" description="Disordered" evidence="1">
    <location>
        <begin position="692"/>
        <end position="744"/>
    </location>
</feature>
<feature type="compositionally biased region" description="Basic and acidic residues" evidence="1">
    <location>
        <begin position="724"/>
        <end position="743"/>
    </location>
</feature>
<evidence type="ECO:0000313" key="4">
    <source>
        <dbReference type="Proteomes" id="UP001161247"/>
    </source>
</evidence>
<dbReference type="CDD" id="cd12432">
    <property type="entry name" value="RRM_ACINU"/>
    <property type="match status" value="1"/>
</dbReference>
<dbReference type="EMBL" id="OX459125">
    <property type="protein sequence ID" value="CAI9116365.1"/>
    <property type="molecule type" value="Genomic_DNA"/>
</dbReference>
<proteinExistence type="predicted"/>
<evidence type="ECO:0000259" key="2">
    <source>
        <dbReference type="PROSITE" id="PS50800"/>
    </source>
</evidence>
<evidence type="ECO:0000313" key="3">
    <source>
        <dbReference type="EMBL" id="CAI9116365.1"/>
    </source>
</evidence>
<keyword evidence="4" id="KW-1185">Reference proteome</keyword>
<dbReference type="PANTHER" id="PTHR47031">
    <property type="entry name" value="SAP DNA-BINDING DOMAIN-CONTAINING PROTEIN"/>
    <property type="match status" value="1"/>
</dbReference>
<evidence type="ECO:0000256" key="1">
    <source>
        <dbReference type="SAM" id="MobiDB-lite"/>
    </source>
</evidence>
<dbReference type="Proteomes" id="UP001161247">
    <property type="component" value="Chromosome 8"/>
</dbReference>
<feature type="domain" description="SAP" evidence="2">
    <location>
        <begin position="13"/>
        <end position="47"/>
    </location>
</feature>
<dbReference type="InterPro" id="IPR003034">
    <property type="entry name" value="SAP_dom"/>
</dbReference>